<evidence type="ECO:0000256" key="2">
    <source>
        <dbReference type="ARBA" id="ARBA00004496"/>
    </source>
</evidence>
<feature type="region of interest" description="Disordered" evidence="5">
    <location>
        <begin position="265"/>
        <end position="315"/>
    </location>
</feature>
<evidence type="ECO:0000256" key="5">
    <source>
        <dbReference type="SAM" id="MobiDB-lite"/>
    </source>
</evidence>
<keyword evidence="7" id="KW-1185">Reference proteome</keyword>
<comment type="caution">
    <text evidence="6">The sequence shown here is derived from an EMBL/GenBank/DDBJ whole genome shotgun (WGS) entry which is preliminary data.</text>
</comment>
<dbReference type="InterPro" id="IPR044159">
    <property type="entry name" value="IQM"/>
</dbReference>
<evidence type="ECO:0000313" key="7">
    <source>
        <dbReference type="Proteomes" id="UP000823775"/>
    </source>
</evidence>
<dbReference type="PANTHER" id="PTHR31250">
    <property type="entry name" value="IQ DOMAIN-CONTAINING PROTEIN IQM3"/>
    <property type="match status" value="1"/>
</dbReference>
<evidence type="ECO:0000256" key="1">
    <source>
        <dbReference type="ARBA" id="ARBA00004123"/>
    </source>
</evidence>
<dbReference type="Proteomes" id="UP000823775">
    <property type="component" value="Unassembled WGS sequence"/>
</dbReference>
<accession>A0ABS8RJ02</accession>
<proteinExistence type="predicted"/>
<evidence type="ECO:0000313" key="6">
    <source>
        <dbReference type="EMBL" id="MCD7446793.1"/>
    </source>
</evidence>
<comment type="subcellular location">
    <subcellularLocation>
        <location evidence="2">Cytoplasm</location>
    </subcellularLocation>
    <subcellularLocation>
        <location evidence="1">Nucleus</location>
    </subcellularLocation>
</comment>
<sequence>MEANQKPNSVGDLLIPTIVQSPIPDSTVILEELLWKVLNFATLRQCSVSFFDIGKKETTVSRWARAMTRASKVGKGLSKNEKAQKLYLKHWLEAIDPLHRYGVNLNRYHDVWCNSESSQPFFYWLDIGDGKEVVVEKCSRSDLQSQCIKYLGPKEREAYEVILKNGKLIYKKSGVCVDTIEGTKWMFVLSTSRTLYVGQKQTHFFHHSSFLAGGASLSSGRLVVSEGDLEQKLLSLIEPVSELLAPHAPSVILYQLPLTSPPTHPTLTPPFLRETSSPHHSGADPRRSLWNGFGGPITGAMPPPPPNTPYPTTTN</sequence>
<protein>
    <submittedName>
        <fullName evidence="6">IQ domain-containing protein iqm6</fullName>
    </submittedName>
</protein>
<keyword evidence="4" id="KW-0539">Nucleus</keyword>
<evidence type="ECO:0000256" key="4">
    <source>
        <dbReference type="ARBA" id="ARBA00023242"/>
    </source>
</evidence>
<evidence type="ECO:0000256" key="3">
    <source>
        <dbReference type="ARBA" id="ARBA00022490"/>
    </source>
</evidence>
<name>A0ABS8RJ02_DATST</name>
<keyword evidence="3" id="KW-0963">Cytoplasm</keyword>
<dbReference type="PANTHER" id="PTHR31250:SF30">
    <property type="entry name" value="IQ DOMAIN-CONTAINING PROTEIN IQM5-LIKE"/>
    <property type="match status" value="1"/>
</dbReference>
<dbReference type="EMBL" id="JACEIK010000021">
    <property type="protein sequence ID" value="MCD7446793.1"/>
    <property type="molecule type" value="Genomic_DNA"/>
</dbReference>
<gene>
    <name evidence="6" type="primary">IQM6</name>
    <name evidence="6" type="ORF">HAX54_016886</name>
</gene>
<organism evidence="6 7">
    <name type="scientific">Datura stramonium</name>
    <name type="common">Jimsonweed</name>
    <name type="synonym">Common thornapple</name>
    <dbReference type="NCBI Taxonomy" id="4076"/>
    <lineage>
        <taxon>Eukaryota</taxon>
        <taxon>Viridiplantae</taxon>
        <taxon>Streptophyta</taxon>
        <taxon>Embryophyta</taxon>
        <taxon>Tracheophyta</taxon>
        <taxon>Spermatophyta</taxon>
        <taxon>Magnoliopsida</taxon>
        <taxon>eudicotyledons</taxon>
        <taxon>Gunneridae</taxon>
        <taxon>Pentapetalae</taxon>
        <taxon>asterids</taxon>
        <taxon>lamiids</taxon>
        <taxon>Solanales</taxon>
        <taxon>Solanaceae</taxon>
        <taxon>Solanoideae</taxon>
        <taxon>Datureae</taxon>
        <taxon>Datura</taxon>
    </lineage>
</organism>
<reference evidence="6 7" key="1">
    <citation type="journal article" date="2021" name="BMC Genomics">
        <title>Datura genome reveals duplications of psychoactive alkaloid biosynthetic genes and high mutation rate following tissue culture.</title>
        <authorList>
            <person name="Rajewski A."/>
            <person name="Carter-House D."/>
            <person name="Stajich J."/>
            <person name="Litt A."/>
        </authorList>
    </citation>
    <scope>NUCLEOTIDE SEQUENCE [LARGE SCALE GENOMIC DNA]</scope>
    <source>
        <strain evidence="6">AR-01</strain>
    </source>
</reference>